<organism evidence="1 2">
    <name type="scientific">Actinoplanes cyaneus</name>
    <dbReference type="NCBI Taxonomy" id="52696"/>
    <lineage>
        <taxon>Bacteria</taxon>
        <taxon>Bacillati</taxon>
        <taxon>Actinomycetota</taxon>
        <taxon>Actinomycetes</taxon>
        <taxon>Micromonosporales</taxon>
        <taxon>Micromonosporaceae</taxon>
        <taxon>Actinoplanes</taxon>
    </lineage>
</organism>
<evidence type="ECO:0000313" key="1">
    <source>
        <dbReference type="EMBL" id="GID62133.1"/>
    </source>
</evidence>
<keyword evidence="2" id="KW-1185">Reference proteome</keyword>
<proteinExistence type="predicted"/>
<reference evidence="1" key="1">
    <citation type="submission" date="2021-01" db="EMBL/GenBank/DDBJ databases">
        <title>Whole genome shotgun sequence of Actinoplanes cyaneus NBRC 14990.</title>
        <authorList>
            <person name="Komaki H."/>
            <person name="Tamura T."/>
        </authorList>
    </citation>
    <scope>NUCLEOTIDE SEQUENCE</scope>
    <source>
        <strain evidence="1">NBRC 14990</strain>
    </source>
</reference>
<evidence type="ECO:0000313" key="2">
    <source>
        <dbReference type="Proteomes" id="UP000619479"/>
    </source>
</evidence>
<sequence length="70" mass="7812">MITWQPLPVRELAKPSAFSGVCGPLTDRFCTRTWVVTELCCMEVQTEVAGSFVTPSWSVSRQAVASRYSR</sequence>
<name>A0A919IAM5_9ACTN</name>
<protein>
    <submittedName>
        <fullName evidence="1">Uncharacterized protein</fullName>
    </submittedName>
</protein>
<accession>A0A919IAM5</accession>
<dbReference type="AlphaFoldDB" id="A0A919IAM5"/>
<gene>
    <name evidence="1" type="ORF">Acy02nite_00140</name>
</gene>
<comment type="caution">
    <text evidence="1">The sequence shown here is derived from an EMBL/GenBank/DDBJ whole genome shotgun (WGS) entry which is preliminary data.</text>
</comment>
<dbReference type="EMBL" id="BOMH01000001">
    <property type="protein sequence ID" value="GID62133.1"/>
    <property type="molecule type" value="Genomic_DNA"/>
</dbReference>
<dbReference type="Proteomes" id="UP000619479">
    <property type="component" value="Unassembled WGS sequence"/>
</dbReference>